<comment type="similarity">
    <text evidence="1 5">Belongs to the CoaE family.</text>
</comment>
<keyword evidence="4 5" id="KW-0173">Coenzyme A biosynthesis</keyword>
<keyword evidence="5 7" id="KW-0418">Kinase</keyword>
<sequence>MKVIGLTGSVGMGKSATASLLKLLGIAVHDSDAAVHEALSAGGGAFQEVIEAFPKAYDKKNNIIDRQLLGRIIFADSSQRKKLEAIIHPHVWESQRRFINAARLRRDNAVVLDIPLLFETGSDRKCDEIIVVTAPYFIQKQRVLRRPGMTTERFEGILASQIPDSEKRRRANYVVHTGLGRAHTLRKLKEIFKLPS</sequence>
<dbReference type="PROSITE" id="PS51219">
    <property type="entry name" value="DPCK"/>
    <property type="match status" value="1"/>
</dbReference>
<feature type="binding site" evidence="5">
    <location>
        <begin position="11"/>
        <end position="16"/>
    </location>
    <ligand>
        <name>ATP</name>
        <dbReference type="ChEBI" id="CHEBI:30616"/>
    </ligand>
</feature>
<dbReference type="PANTHER" id="PTHR10695">
    <property type="entry name" value="DEPHOSPHO-COA KINASE-RELATED"/>
    <property type="match status" value="1"/>
</dbReference>
<keyword evidence="3 5" id="KW-0067">ATP-binding</keyword>
<protein>
    <recommendedName>
        <fullName evidence="5 6">Dephospho-CoA kinase</fullName>
        <ecNumber evidence="5 6">2.7.1.24</ecNumber>
    </recommendedName>
    <alternativeName>
        <fullName evidence="5">Dephosphocoenzyme A kinase</fullName>
    </alternativeName>
</protein>
<comment type="pathway">
    <text evidence="5">Cofactor biosynthesis; coenzyme A biosynthesis; CoA from (R)-pantothenate: step 5/5.</text>
</comment>
<reference evidence="7 8" key="1">
    <citation type="submission" date="2017-08" db="EMBL/GenBank/DDBJ databases">
        <title>Infants hospitalized years apart are colonized by the same room-sourced microbial strains.</title>
        <authorList>
            <person name="Brooks B."/>
            <person name="Olm M.R."/>
            <person name="Firek B.A."/>
            <person name="Baker R."/>
            <person name="Thomas B.C."/>
            <person name="Morowitz M.J."/>
            <person name="Banfield J.F."/>
        </authorList>
    </citation>
    <scope>NUCLEOTIDE SEQUENCE [LARGE SCALE GENOMIC DNA]</scope>
    <source>
        <strain evidence="7">S2_006_000_R2_64</strain>
    </source>
</reference>
<comment type="caution">
    <text evidence="7">The sequence shown here is derived from an EMBL/GenBank/DDBJ whole genome shotgun (WGS) entry which is preliminary data.</text>
</comment>
<comment type="function">
    <text evidence="5">Catalyzes the phosphorylation of the 3'-hydroxyl group of dephosphocoenzyme A to form coenzyme A.</text>
</comment>
<dbReference type="GO" id="GO:0005524">
    <property type="term" value="F:ATP binding"/>
    <property type="evidence" value="ECO:0007669"/>
    <property type="project" value="UniProtKB-UniRule"/>
</dbReference>
<dbReference type="AlphaFoldDB" id="A0A2W5FU42"/>
<keyword evidence="5" id="KW-0808">Transferase</keyword>
<dbReference type="GO" id="GO:0005737">
    <property type="term" value="C:cytoplasm"/>
    <property type="evidence" value="ECO:0007669"/>
    <property type="project" value="UniProtKB-SubCell"/>
</dbReference>
<dbReference type="SUPFAM" id="SSF52540">
    <property type="entry name" value="P-loop containing nucleoside triphosphate hydrolases"/>
    <property type="match status" value="1"/>
</dbReference>
<comment type="subcellular location">
    <subcellularLocation>
        <location evidence="5">Cytoplasm</location>
    </subcellularLocation>
</comment>
<evidence type="ECO:0000256" key="4">
    <source>
        <dbReference type="ARBA" id="ARBA00022993"/>
    </source>
</evidence>
<keyword evidence="2 5" id="KW-0547">Nucleotide-binding</keyword>
<dbReference type="EC" id="2.7.1.24" evidence="5 6"/>
<evidence type="ECO:0000256" key="6">
    <source>
        <dbReference type="NCBIfam" id="TIGR00152"/>
    </source>
</evidence>
<dbReference type="GO" id="GO:0004140">
    <property type="term" value="F:dephospho-CoA kinase activity"/>
    <property type="evidence" value="ECO:0007669"/>
    <property type="project" value="UniProtKB-UniRule"/>
</dbReference>
<dbReference type="InterPro" id="IPR001977">
    <property type="entry name" value="Depp_CoAkinase"/>
</dbReference>
<evidence type="ECO:0000256" key="3">
    <source>
        <dbReference type="ARBA" id="ARBA00022840"/>
    </source>
</evidence>
<evidence type="ECO:0000256" key="2">
    <source>
        <dbReference type="ARBA" id="ARBA00022741"/>
    </source>
</evidence>
<keyword evidence="5" id="KW-0963">Cytoplasm</keyword>
<dbReference type="UniPathway" id="UPA00241">
    <property type="reaction ID" value="UER00356"/>
</dbReference>
<dbReference type="CDD" id="cd02022">
    <property type="entry name" value="DPCK"/>
    <property type="match status" value="1"/>
</dbReference>
<dbReference type="NCBIfam" id="TIGR00152">
    <property type="entry name" value="dephospho-CoA kinase"/>
    <property type="match status" value="1"/>
</dbReference>
<dbReference type="Gene3D" id="3.40.50.300">
    <property type="entry name" value="P-loop containing nucleotide triphosphate hydrolases"/>
    <property type="match status" value="1"/>
</dbReference>
<proteinExistence type="inferred from homology"/>
<dbReference type="EMBL" id="QFOT01000003">
    <property type="protein sequence ID" value="PZP57347.1"/>
    <property type="molecule type" value="Genomic_DNA"/>
</dbReference>
<accession>A0A2W5FU42</accession>
<comment type="catalytic activity">
    <reaction evidence="5">
        <text>3'-dephospho-CoA + ATP = ADP + CoA + H(+)</text>
        <dbReference type="Rhea" id="RHEA:18245"/>
        <dbReference type="ChEBI" id="CHEBI:15378"/>
        <dbReference type="ChEBI" id="CHEBI:30616"/>
        <dbReference type="ChEBI" id="CHEBI:57287"/>
        <dbReference type="ChEBI" id="CHEBI:57328"/>
        <dbReference type="ChEBI" id="CHEBI:456216"/>
        <dbReference type="EC" id="2.7.1.24"/>
    </reaction>
</comment>
<organism evidence="7 8">
    <name type="scientific">Micavibrio aeruginosavorus</name>
    <dbReference type="NCBI Taxonomy" id="349221"/>
    <lineage>
        <taxon>Bacteria</taxon>
        <taxon>Pseudomonadati</taxon>
        <taxon>Bdellovibrionota</taxon>
        <taxon>Bdellovibrionia</taxon>
        <taxon>Bdellovibrionales</taxon>
        <taxon>Pseudobdellovibrionaceae</taxon>
        <taxon>Micavibrio</taxon>
    </lineage>
</organism>
<dbReference type="Proteomes" id="UP000249739">
    <property type="component" value="Unassembled WGS sequence"/>
</dbReference>
<evidence type="ECO:0000313" key="8">
    <source>
        <dbReference type="Proteomes" id="UP000249739"/>
    </source>
</evidence>
<gene>
    <name evidence="5" type="primary">coaE</name>
    <name evidence="7" type="ORF">DI586_00775</name>
</gene>
<evidence type="ECO:0000256" key="1">
    <source>
        <dbReference type="ARBA" id="ARBA00009018"/>
    </source>
</evidence>
<evidence type="ECO:0000313" key="7">
    <source>
        <dbReference type="EMBL" id="PZP57347.1"/>
    </source>
</evidence>
<name>A0A2W5FU42_9BACT</name>
<dbReference type="PANTHER" id="PTHR10695:SF46">
    <property type="entry name" value="BIFUNCTIONAL COENZYME A SYNTHASE-RELATED"/>
    <property type="match status" value="1"/>
</dbReference>
<dbReference type="Pfam" id="PF01121">
    <property type="entry name" value="CoaE"/>
    <property type="match status" value="1"/>
</dbReference>
<dbReference type="InterPro" id="IPR027417">
    <property type="entry name" value="P-loop_NTPase"/>
</dbReference>
<dbReference type="HAMAP" id="MF_00376">
    <property type="entry name" value="Dephospho_CoA_kinase"/>
    <property type="match status" value="1"/>
</dbReference>
<dbReference type="GO" id="GO:0015937">
    <property type="term" value="P:coenzyme A biosynthetic process"/>
    <property type="evidence" value="ECO:0007669"/>
    <property type="project" value="UniProtKB-UniRule"/>
</dbReference>
<evidence type="ECO:0000256" key="5">
    <source>
        <dbReference type="HAMAP-Rule" id="MF_00376"/>
    </source>
</evidence>